<dbReference type="Proteomes" id="UP000007397">
    <property type="component" value="Chromosome"/>
</dbReference>
<dbReference type="RefSeq" id="WP_014642542.1">
    <property type="nucleotide sequence ID" value="NC_017668.1"/>
</dbReference>
<dbReference type="PATRIC" id="fig|866895.3.peg.1300"/>
<proteinExistence type="predicted"/>
<keyword evidence="2" id="KW-1185">Reference proteome</keyword>
<accession>I0JKH1</accession>
<gene>
    <name evidence="1" type="ordered locus">HBHAL_2291</name>
</gene>
<dbReference type="STRING" id="866895.HBHAL_2291"/>
<dbReference type="AlphaFoldDB" id="I0JKH1"/>
<dbReference type="HOGENOM" id="CLU_1337062_0_0_9"/>
<dbReference type="eggNOG" id="ENOG50335FI">
    <property type="taxonomic scope" value="Bacteria"/>
</dbReference>
<sequence>MLITVHPCFHWIGYHMSTGFLQEGRQVIGIDRMDASLSEYLYMHVGRNSNFQHFYSKDDKERHTQPTDDELFIEYADQYLMVERKHEDRIFVQVELPKLYGEWMDISQKGIEEEEELLEWVRESKAVYISDFLNEFIPYVLTLKEERQPKPFEDLCSPEDHKKRVESVWKAYQTMRKLYL</sequence>
<dbReference type="EMBL" id="HE717023">
    <property type="protein sequence ID" value="CCG44640.1"/>
    <property type="molecule type" value="Genomic_DNA"/>
</dbReference>
<evidence type="ECO:0000313" key="2">
    <source>
        <dbReference type="Proteomes" id="UP000007397"/>
    </source>
</evidence>
<protein>
    <submittedName>
        <fullName evidence="1">Uncharacterized protein</fullName>
    </submittedName>
</protein>
<dbReference type="KEGG" id="hhd:HBHAL_2291"/>
<name>I0JKH1_HALH3</name>
<organism evidence="1 2">
    <name type="scientific">Halobacillus halophilus (strain ATCC 35676 / DSM 2266 / JCM 20832 / KCTC 3685 / LMG 17431 / NBRC 102448 / NCIMB 2269)</name>
    <name type="common">Sporosarcina halophila</name>
    <dbReference type="NCBI Taxonomy" id="866895"/>
    <lineage>
        <taxon>Bacteria</taxon>
        <taxon>Bacillati</taxon>
        <taxon>Bacillota</taxon>
        <taxon>Bacilli</taxon>
        <taxon>Bacillales</taxon>
        <taxon>Bacillaceae</taxon>
        <taxon>Halobacillus</taxon>
    </lineage>
</organism>
<evidence type="ECO:0000313" key="1">
    <source>
        <dbReference type="EMBL" id="CCG44640.1"/>
    </source>
</evidence>
<reference evidence="1 2" key="1">
    <citation type="journal article" date="2013" name="Environ. Microbiol.">
        <title>Chloride and organic osmolytes: a hybrid strategy to cope with elevated salinities by the moderately halophilic, chloride-dependent bacterium Halobacillus halophilus.</title>
        <authorList>
            <person name="Saum S.H."/>
            <person name="Pfeiffer F."/>
            <person name="Palm P."/>
            <person name="Rampp M."/>
            <person name="Schuster S.C."/>
            <person name="Muller V."/>
            <person name="Oesterhelt D."/>
        </authorList>
    </citation>
    <scope>NUCLEOTIDE SEQUENCE [LARGE SCALE GENOMIC DNA]</scope>
    <source>
        <strain evidence="2">ATCC 35676 / DSM 2266 / JCM 20832 / KCTC 3685 / LMG 17431 / NBRC 102448 / NCIMB 2269</strain>
    </source>
</reference>